<dbReference type="EMBL" id="LRBP01000017">
    <property type="protein sequence ID" value="OII73038.1"/>
    <property type="molecule type" value="Genomic_DNA"/>
</dbReference>
<dbReference type="RefSeq" id="XP_028874402.1">
    <property type="nucleotide sequence ID" value="XM_029019281.1"/>
</dbReference>
<feature type="compositionally biased region" description="Polar residues" evidence="2">
    <location>
        <begin position="91"/>
        <end position="116"/>
    </location>
</feature>
<feature type="compositionally biased region" description="Polar residues" evidence="2">
    <location>
        <begin position="127"/>
        <end position="151"/>
    </location>
</feature>
<feature type="transmembrane region" description="Helical" evidence="3">
    <location>
        <begin position="57"/>
        <end position="85"/>
    </location>
</feature>
<keyword evidence="1" id="KW-0175">Coiled coil</keyword>
<proteinExistence type="predicted"/>
<evidence type="ECO:0008006" key="6">
    <source>
        <dbReference type="Google" id="ProtNLM"/>
    </source>
</evidence>
<evidence type="ECO:0000313" key="5">
    <source>
        <dbReference type="Proteomes" id="UP000186176"/>
    </source>
</evidence>
<evidence type="ECO:0000256" key="1">
    <source>
        <dbReference type="SAM" id="Coils"/>
    </source>
</evidence>
<feature type="region of interest" description="Disordered" evidence="2">
    <location>
        <begin position="91"/>
        <end position="156"/>
    </location>
</feature>
<sequence length="228" mass="26322">MQRSSSLIRPLKSGSFIKERVEHKKTDDLPAFSPININASSHTKSSSKSQASKPKKYFIIFIVFALLIFGIILHRIFLTISFSYLKSNTKNSIKTRSDSNDNISHSDQPDLNTNMVINPPKDEKQLSKNIRTQPSNKQATIPVSRSGTAKKTNLRRKMSEEELQNEYEYELLANPVLENLDEEGIKQAIEEGRIEEAVQEAEEIEEILEELEEIRREKQQRFFRGRRN</sequence>
<accession>A0A1J4MFM3</accession>
<reference evidence="4 5" key="1">
    <citation type="submission" date="2016-10" db="EMBL/GenBank/DDBJ databases">
        <title>Reductive evolution of mitochondrial metabolism and differential evolution of invasion-related proteins in Cryptosporidium.</title>
        <authorList>
            <person name="Liu S."/>
            <person name="Roellig D.M."/>
            <person name="Guo Y."/>
            <person name="Li N."/>
            <person name="Frace M.A."/>
            <person name="Tang K."/>
            <person name="Zhang L."/>
            <person name="Feng Y."/>
            <person name="Xiao L."/>
        </authorList>
    </citation>
    <scope>NUCLEOTIDE SEQUENCE [LARGE SCALE GENOMIC DNA]</scope>
    <source>
        <strain evidence="4">39726</strain>
    </source>
</reference>
<keyword evidence="3" id="KW-0812">Transmembrane</keyword>
<dbReference type="OrthoDB" id="344195at2759"/>
<protein>
    <recommendedName>
        <fullName evidence="6">Transmembrane protein</fullName>
    </recommendedName>
</protein>
<evidence type="ECO:0000256" key="2">
    <source>
        <dbReference type="SAM" id="MobiDB-lite"/>
    </source>
</evidence>
<comment type="caution">
    <text evidence="4">The sequence shown here is derived from an EMBL/GenBank/DDBJ whole genome shotgun (WGS) entry which is preliminary data.</text>
</comment>
<keyword evidence="3" id="KW-1133">Transmembrane helix</keyword>
<keyword evidence="5" id="KW-1185">Reference proteome</keyword>
<gene>
    <name evidence="4" type="ORF">cubi_02269</name>
</gene>
<feature type="coiled-coil region" evidence="1">
    <location>
        <begin position="194"/>
        <end position="221"/>
    </location>
</feature>
<keyword evidence="3" id="KW-0472">Membrane</keyword>
<name>A0A1J4MFM3_9CRYT</name>
<evidence type="ECO:0000256" key="3">
    <source>
        <dbReference type="SAM" id="Phobius"/>
    </source>
</evidence>
<dbReference type="VEuPathDB" id="CryptoDB:cubi_02269"/>
<evidence type="ECO:0000313" key="4">
    <source>
        <dbReference type="EMBL" id="OII73038.1"/>
    </source>
</evidence>
<dbReference type="Proteomes" id="UP000186176">
    <property type="component" value="Unassembled WGS sequence"/>
</dbReference>
<dbReference type="GeneID" id="39979060"/>
<organism evidence="4 5">
    <name type="scientific">Cryptosporidium ubiquitum</name>
    <dbReference type="NCBI Taxonomy" id="857276"/>
    <lineage>
        <taxon>Eukaryota</taxon>
        <taxon>Sar</taxon>
        <taxon>Alveolata</taxon>
        <taxon>Apicomplexa</taxon>
        <taxon>Conoidasida</taxon>
        <taxon>Coccidia</taxon>
        <taxon>Eucoccidiorida</taxon>
        <taxon>Eimeriorina</taxon>
        <taxon>Cryptosporidiidae</taxon>
        <taxon>Cryptosporidium</taxon>
    </lineage>
</organism>
<dbReference type="AlphaFoldDB" id="A0A1J4MFM3"/>